<accession>A0A6C0JST0</accession>
<dbReference type="EMBL" id="MN740686">
    <property type="protein sequence ID" value="QHU07760.1"/>
    <property type="molecule type" value="Genomic_DNA"/>
</dbReference>
<proteinExistence type="predicted"/>
<reference evidence="1" key="1">
    <citation type="journal article" date="2020" name="Nature">
        <title>Giant virus diversity and host interactions through global metagenomics.</title>
        <authorList>
            <person name="Schulz F."/>
            <person name="Roux S."/>
            <person name="Paez-Espino D."/>
            <person name="Jungbluth S."/>
            <person name="Walsh D.A."/>
            <person name="Denef V.J."/>
            <person name="McMahon K.D."/>
            <person name="Konstantinidis K.T."/>
            <person name="Eloe-Fadrosh E.A."/>
            <person name="Kyrpides N.C."/>
            <person name="Woyke T."/>
        </authorList>
    </citation>
    <scope>NUCLEOTIDE SEQUENCE</scope>
    <source>
        <strain evidence="1">GVMAG-S-1041349-163</strain>
    </source>
</reference>
<organism evidence="1">
    <name type="scientific">viral metagenome</name>
    <dbReference type="NCBI Taxonomy" id="1070528"/>
    <lineage>
        <taxon>unclassified sequences</taxon>
        <taxon>metagenomes</taxon>
        <taxon>organismal metagenomes</taxon>
    </lineage>
</organism>
<name>A0A6C0JST0_9ZZZZ</name>
<dbReference type="AlphaFoldDB" id="A0A6C0JST0"/>
<evidence type="ECO:0000313" key="1">
    <source>
        <dbReference type="EMBL" id="QHU07760.1"/>
    </source>
</evidence>
<protein>
    <submittedName>
        <fullName evidence="1">Uncharacterized protein</fullName>
    </submittedName>
</protein>
<sequence>MSNVRFNFQDYYSPNFIDPLYSPYLLENRTFNKNELINTNEVKINKQLDFRKKYSHYPCPEGYESIRNDYCHKSPQYIQSDLYKMYEKQYFKSNKMTNEIFPK</sequence>